<dbReference type="eggNOG" id="ENOG502Z9Z3">
    <property type="taxonomic scope" value="Bacteria"/>
</dbReference>
<evidence type="ECO:0000313" key="1">
    <source>
        <dbReference type="EMBL" id="AGA78239.1"/>
    </source>
</evidence>
<dbReference type="RefSeq" id="WP_015265800.1">
    <property type="nucleotide sequence ID" value="NC_019904.1"/>
</dbReference>
<keyword evidence="2" id="KW-1185">Reference proteome</keyword>
<evidence type="ECO:0008006" key="3">
    <source>
        <dbReference type="Google" id="ProtNLM"/>
    </source>
</evidence>
<name>L0FWG0_ECHVK</name>
<organism evidence="1 2">
    <name type="scientific">Echinicola vietnamensis (strain DSM 17526 / LMG 23754 / KMM 6221)</name>
    <dbReference type="NCBI Taxonomy" id="926556"/>
    <lineage>
        <taxon>Bacteria</taxon>
        <taxon>Pseudomonadati</taxon>
        <taxon>Bacteroidota</taxon>
        <taxon>Cytophagia</taxon>
        <taxon>Cytophagales</taxon>
        <taxon>Cyclobacteriaceae</taxon>
        <taxon>Echinicola</taxon>
    </lineage>
</organism>
<dbReference type="KEGG" id="evi:Echvi_1986"/>
<reference evidence="2" key="1">
    <citation type="submission" date="2012-02" db="EMBL/GenBank/DDBJ databases">
        <title>The complete genome of Echinicola vietnamensis DSM 17526.</title>
        <authorList>
            <person name="Lucas S."/>
            <person name="Copeland A."/>
            <person name="Lapidus A."/>
            <person name="Glavina del Rio T."/>
            <person name="Dalin E."/>
            <person name="Tice H."/>
            <person name="Bruce D."/>
            <person name="Goodwin L."/>
            <person name="Pitluck S."/>
            <person name="Peters L."/>
            <person name="Ovchinnikova G."/>
            <person name="Teshima H."/>
            <person name="Kyrpides N."/>
            <person name="Mavromatis K."/>
            <person name="Ivanova N."/>
            <person name="Brettin T."/>
            <person name="Detter J.C."/>
            <person name="Han C."/>
            <person name="Larimer F."/>
            <person name="Land M."/>
            <person name="Hauser L."/>
            <person name="Markowitz V."/>
            <person name="Cheng J.-F."/>
            <person name="Hugenholtz P."/>
            <person name="Woyke T."/>
            <person name="Wu D."/>
            <person name="Brambilla E."/>
            <person name="Klenk H.-P."/>
            <person name="Eisen J.A."/>
        </authorList>
    </citation>
    <scope>NUCLEOTIDE SEQUENCE [LARGE SCALE GENOMIC DNA]</scope>
    <source>
        <strain evidence="2">DSM 17526 / LMG 23754 / KMM 6221</strain>
    </source>
</reference>
<dbReference type="OrthoDB" id="1340340at2"/>
<protein>
    <recommendedName>
        <fullName evidence="3">Nuclease-like protein</fullName>
    </recommendedName>
</protein>
<dbReference type="Proteomes" id="UP000010796">
    <property type="component" value="Chromosome"/>
</dbReference>
<accession>L0FWG0</accession>
<proteinExistence type="predicted"/>
<gene>
    <name evidence="1" type="ordered locus">Echvi_1986</name>
</gene>
<dbReference type="HOGENOM" id="CLU_470735_0_0_10"/>
<dbReference type="EMBL" id="CP003346">
    <property type="protein sequence ID" value="AGA78239.1"/>
    <property type="molecule type" value="Genomic_DNA"/>
</dbReference>
<dbReference type="AlphaFoldDB" id="L0FWG0"/>
<sequence>MARVKIDGNLILTYEYEPYREIYWTNLSNYIIKKYGNKEFTEHSLVETILLDCFHFFVNEFKSIIFEESTTSFFNYAFYLHEQSLQFLVKTRDGLSFGEIDENDFSIYRRILKLALEQGCDIDLNWGKFPTSQEVFRMEDKIQRLFYLGTWFYIFADYVAFHKMIPNAKKINFDREGYIGVYWQKHYESSYDGLFPKLSNDYAKGTFDENAVGELKEAINKCFEIDFDFAGDLIFEIKKHFSSSPFQTIEPYVLPENLSNHFKIDKKSAKQFYNGLSISRENKQPIENVVYKPYSTERYMYRPILIYKIDGVNRALVGKEKFAESIYVLATNAISWNTIPIEWRQNKCMFKYMSRKGNEHDSILEDKVEEILKARDLRYVRNVKSFKRPGINNINIDNEVAGEIDFIIIDDSRSKIIVADSKYNKAKYEAVGFRTDNTNFITKYEPKLQKKIDWISGNKVVVQEHFKIIYHIHDLDISNYEVIGLFFINTPTFYMLNGTYKAITLNQLDNFFSEDYEEITIKHTDKEGVESLIKHPYFK</sequence>
<dbReference type="PATRIC" id="fig|926556.3.peg.2103"/>
<evidence type="ECO:0000313" key="2">
    <source>
        <dbReference type="Proteomes" id="UP000010796"/>
    </source>
</evidence>